<evidence type="ECO:0000259" key="5">
    <source>
        <dbReference type="PROSITE" id="PS50222"/>
    </source>
</evidence>
<proteinExistence type="predicted"/>
<accession>A0A1W2DRE2</accession>
<keyword evidence="4" id="KW-0732">Signal</keyword>
<gene>
    <name evidence="6" type="ORF">SAMN06295998_11737</name>
</gene>
<feature type="region of interest" description="Disordered" evidence="3">
    <location>
        <begin position="126"/>
        <end position="175"/>
    </location>
</feature>
<dbReference type="Pfam" id="PF13202">
    <property type="entry name" value="EF-hand_5"/>
    <property type="match status" value="4"/>
</dbReference>
<dbReference type="SMART" id="SM00054">
    <property type="entry name" value="EFh"/>
    <property type="match status" value="3"/>
</dbReference>
<dbReference type="PROSITE" id="PS00018">
    <property type="entry name" value="EF_HAND_1"/>
    <property type="match status" value="2"/>
</dbReference>
<dbReference type="PANTHER" id="PTHR10827">
    <property type="entry name" value="RETICULOCALBIN"/>
    <property type="match status" value="1"/>
</dbReference>
<evidence type="ECO:0000256" key="1">
    <source>
        <dbReference type="ARBA" id="ARBA00022723"/>
    </source>
</evidence>
<protein>
    <submittedName>
        <fullName evidence="6">Ca2+-binding protein, EF-hand superfamily</fullName>
    </submittedName>
</protein>
<evidence type="ECO:0000313" key="6">
    <source>
        <dbReference type="EMBL" id="SMD00095.1"/>
    </source>
</evidence>
<organism evidence="6 7">
    <name type="scientific">Primorskyibacter flagellatus</name>
    <dbReference type="NCBI Taxonomy" id="1387277"/>
    <lineage>
        <taxon>Bacteria</taxon>
        <taxon>Pseudomonadati</taxon>
        <taxon>Pseudomonadota</taxon>
        <taxon>Alphaproteobacteria</taxon>
        <taxon>Rhodobacterales</taxon>
        <taxon>Roseobacteraceae</taxon>
        <taxon>Primorskyibacter</taxon>
    </lineage>
</organism>
<evidence type="ECO:0000313" key="7">
    <source>
        <dbReference type="Proteomes" id="UP000192330"/>
    </source>
</evidence>
<keyword evidence="1" id="KW-0479">Metal-binding</keyword>
<evidence type="ECO:0000256" key="3">
    <source>
        <dbReference type="SAM" id="MobiDB-lite"/>
    </source>
</evidence>
<feature type="compositionally biased region" description="Basic residues" evidence="3">
    <location>
        <begin position="166"/>
        <end position="175"/>
    </location>
</feature>
<dbReference type="EMBL" id="FWYD01000017">
    <property type="protein sequence ID" value="SMD00095.1"/>
    <property type="molecule type" value="Genomic_DNA"/>
</dbReference>
<dbReference type="PROSITE" id="PS50222">
    <property type="entry name" value="EF_HAND_2"/>
    <property type="match status" value="1"/>
</dbReference>
<feature type="signal peptide" evidence="4">
    <location>
        <begin position="1"/>
        <end position="23"/>
    </location>
</feature>
<dbReference type="AlphaFoldDB" id="A0A1W2DRE2"/>
<evidence type="ECO:0000256" key="4">
    <source>
        <dbReference type="SAM" id="SignalP"/>
    </source>
</evidence>
<dbReference type="RefSeq" id="WP_143514626.1">
    <property type="nucleotide sequence ID" value="NZ_FWYD01000017.1"/>
</dbReference>
<feature type="chain" id="PRO_5012687082" evidence="4">
    <location>
        <begin position="24"/>
        <end position="175"/>
    </location>
</feature>
<dbReference type="Gene3D" id="1.10.238.10">
    <property type="entry name" value="EF-hand"/>
    <property type="match status" value="2"/>
</dbReference>
<feature type="region of interest" description="Disordered" evidence="3">
    <location>
        <begin position="28"/>
        <end position="50"/>
    </location>
</feature>
<dbReference type="InterPro" id="IPR018247">
    <property type="entry name" value="EF_Hand_1_Ca_BS"/>
</dbReference>
<dbReference type="SUPFAM" id="SSF47473">
    <property type="entry name" value="EF-hand"/>
    <property type="match status" value="1"/>
</dbReference>
<dbReference type="InterPro" id="IPR002048">
    <property type="entry name" value="EF_hand_dom"/>
</dbReference>
<keyword evidence="7" id="KW-1185">Reference proteome</keyword>
<keyword evidence="2" id="KW-0677">Repeat</keyword>
<dbReference type="InterPro" id="IPR011992">
    <property type="entry name" value="EF-hand-dom_pair"/>
</dbReference>
<dbReference type="Proteomes" id="UP000192330">
    <property type="component" value="Unassembled WGS sequence"/>
</dbReference>
<dbReference type="OrthoDB" id="5470953at2"/>
<dbReference type="STRING" id="1387277.SAMN06295998_11737"/>
<dbReference type="GO" id="GO:0005509">
    <property type="term" value="F:calcium ion binding"/>
    <property type="evidence" value="ECO:0007669"/>
    <property type="project" value="InterPro"/>
</dbReference>
<reference evidence="6 7" key="1">
    <citation type="submission" date="2017-04" db="EMBL/GenBank/DDBJ databases">
        <authorList>
            <person name="Afonso C.L."/>
            <person name="Miller P.J."/>
            <person name="Scott M.A."/>
            <person name="Spackman E."/>
            <person name="Goraichik I."/>
            <person name="Dimitrov K.M."/>
            <person name="Suarez D.L."/>
            <person name="Swayne D.E."/>
        </authorList>
    </citation>
    <scope>NUCLEOTIDE SEQUENCE [LARGE SCALE GENOMIC DNA]</scope>
    <source>
        <strain evidence="6 7">CGMCC 1.12644</strain>
    </source>
</reference>
<sequence>MKRTTIFTTLTAVAIAVGTAAVAHGDGHRGGNGPMMHRPDFSELDTNSDGVLSPEELAAPHAARFAQADGNGDGMLSAEEMAAHAETMRQQRAIRGAERMIERMDANDDGQLSVEEMTARADGKSMFDRLDKDGDGAISEEEFADAGKGGKRMRGHDGGHRGDHGGKKRHGHGDD</sequence>
<feature type="domain" description="EF-hand" evidence="5">
    <location>
        <begin position="118"/>
        <end position="153"/>
    </location>
</feature>
<feature type="compositionally biased region" description="Basic and acidic residues" evidence="3">
    <location>
        <begin position="126"/>
        <end position="135"/>
    </location>
</feature>
<feature type="compositionally biased region" description="Basic and acidic residues" evidence="3">
    <location>
        <begin position="155"/>
        <end position="165"/>
    </location>
</feature>
<name>A0A1W2DRE2_9RHOB</name>
<evidence type="ECO:0000256" key="2">
    <source>
        <dbReference type="ARBA" id="ARBA00022737"/>
    </source>
</evidence>
<dbReference type="PANTHER" id="PTHR10827:SF98">
    <property type="entry name" value="45 KDA CALCIUM-BINDING PROTEIN"/>
    <property type="match status" value="1"/>
</dbReference>